<protein>
    <submittedName>
        <fullName evidence="1">Uncharacterized protein</fullName>
    </submittedName>
</protein>
<gene>
    <name evidence="1" type="ORF">GCM10008955_40800</name>
</gene>
<dbReference type="Proteomes" id="UP000647587">
    <property type="component" value="Unassembled WGS sequence"/>
</dbReference>
<evidence type="ECO:0000313" key="1">
    <source>
        <dbReference type="EMBL" id="GGK42850.1"/>
    </source>
</evidence>
<evidence type="ECO:0000313" key="2">
    <source>
        <dbReference type="Proteomes" id="UP000647587"/>
    </source>
</evidence>
<proteinExistence type="predicted"/>
<name>A0ABQ2F222_9DEIO</name>
<keyword evidence="2" id="KW-1185">Reference proteome</keyword>
<sequence>MDEAYNAYQSGLRHFAKDQEHAMAHHTALMVKHHTALAAHLPDPKARASKRMFIAAVAKGNFYAHLVEAANQITSPVYELKCDKGNVPQVQLKIDEFTDLSADPCGGVPTGIKLKSKVPSKAIWLDGYGLSFGESCQKLEVELSASVGVGLFAATHLDWKGTGTLFFGIKGELKTPKVGPLGGSATAKESIYIKFSRNGIVDAGLRVEAKGTAALGQDAVNGLWEAKFEQEVSLQPWTTGHSASSSRA</sequence>
<comment type="caution">
    <text evidence="1">The sequence shown here is derived from an EMBL/GenBank/DDBJ whole genome shotgun (WGS) entry which is preliminary data.</text>
</comment>
<accession>A0ABQ2F222</accession>
<organism evidence="1 2">
    <name type="scientific">Deinococcus malanensis</name>
    <dbReference type="NCBI Taxonomy" id="1706855"/>
    <lineage>
        <taxon>Bacteria</taxon>
        <taxon>Thermotogati</taxon>
        <taxon>Deinococcota</taxon>
        <taxon>Deinococci</taxon>
        <taxon>Deinococcales</taxon>
        <taxon>Deinococcaceae</taxon>
        <taxon>Deinococcus</taxon>
    </lineage>
</organism>
<dbReference type="RefSeq" id="WP_189012103.1">
    <property type="nucleotide sequence ID" value="NZ_BMPP01000035.1"/>
</dbReference>
<reference evidence="2" key="1">
    <citation type="journal article" date="2019" name="Int. J. Syst. Evol. Microbiol.">
        <title>The Global Catalogue of Microorganisms (GCM) 10K type strain sequencing project: providing services to taxonomists for standard genome sequencing and annotation.</title>
        <authorList>
            <consortium name="The Broad Institute Genomics Platform"/>
            <consortium name="The Broad Institute Genome Sequencing Center for Infectious Disease"/>
            <person name="Wu L."/>
            <person name="Ma J."/>
        </authorList>
    </citation>
    <scope>NUCLEOTIDE SEQUENCE [LARGE SCALE GENOMIC DNA]</scope>
    <source>
        <strain evidence="2">JCM 30331</strain>
    </source>
</reference>
<dbReference type="EMBL" id="BMPP01000035">
    <property type="protein sequence ID" value="GGK42850.1"/>
    <property type="molecule type" value="Genomic_DNA"/>
</dbReference>